<dbReference type="Gene3D" id="2.40.110.10">
    <property type="entry name" value="Butyryl-CoA Dehydrogenase, subunit A, domain 2"/>
    <property type="match status" value="1"/>
</dbReference>
<evidence type="ECO:0000256" key="2">
    <source>
        <dbReference type="ARBA" id="ARBA00009347"/>
    </source>
</evidence>
<dbReference type="PIRSF" id="PIRSF016578">
    <property type="entry name" value="HsaA"/>
    <property type="match status" value="1"/>
</dbReference>
<comment type="similarity">
    <text evidence="2 6">Belongs to the acyl-CoA dehydrogenase family.</text>
</comment>
<evidence type="ECO:0000259" key="8">
    <source>
        <dbReference type="Pfam" id="PF02770"/>
    </source>
</evidence>
<dbReference type="EMBL" id="JACHWS010000001">
    <property type="protein sequence ID" value="MBB3036667.1"/>
    <property type="molecule type" value="Genomic_DNA"/>
</dbReference>
<dbReference type="InterPro" id="IPR046373">
    <property type="entry name" value="Acyl-CoA_Oxase/DH_mid-dom_sf"/>
</dbReference>
<evidence type="ECO:0000256" key="5">
    <source>
        <dbReference type="ARBA" id="ARBA00023002"/>
    </source>
</evidence>
<dbReference type="Pfam" id="PF00441">
    <property type="entry name" value="Acyl-CoA_dh_1"/>
    <property type="match status" value="1"/>
</dbReference>
<comment type="cofactor">
    <cofactor evidence="1 6">
        <name>FAD</name>
        <dbReference type="ChEBI" id="CHEBI:57692"/>
    </cofactor>
</comment>
<dbReference type="InterPro" id="IPR013786">
    <property type="entry name" value="AcylCoA_DH/ox_N"/>
</dbReference>
<evidence type="ECO:0000313" key="11">
    <source>
        <dbReference type="Proteomes" id="UP000567922"/>
    </source>
</evidence>
<evidence type="ECO:0000313" key="10">
    <source>
        <dbReference type="EMBL" id="MBB3036667.1"/>
    </source>
</evidence>
<evidence type="ECO:0000259" key="9">
    <source>
        <dbReference type="Pfam" id="PF02771"/>
    </source>
</evidence>
<feature type="domain" description="Acyl-CoA dehydrogenase/oxidase C-terminal" evidence="7">
    <location>
        <begin position="233"/>
        <end position="381"/>
    </location>
</feature>
<dbReference type="Gene3D" id="1.10.540.10">
    <property type="entry name" value="Acyl-CoA dehydrogenase/oxidase, N-terminal domain"/>
    <property type="match status" value="1"/>
</dbReference>
<feature type="domain" description="Acyl-CoA dehydrogenase/oxidase N-terminal" evidence="9">
    <location>
        <begin position="10"/>
        <end position="123"/>
    </location>
</feature>
<dbReference type="InterPro" id="IPR009075">
    <property type="entry name" value="AcylCo_DH/oxidase_C"/>
</dbReference>
<dbReference type="InterPro" id="IPR006091">
    <property type="entry name" value="Acyl-CoA_Oxase/DH_mid-dom"/>
</dbReference>
<proteinExistence type="inferred from homology"/>
<keyword evidence="4 6" id="KW-0274">FAD</keyword>
<comment type="caution">
    <text evidence="10">The sequence shown here is derived from an EMBL/GenBank/DDBJ whole genome shotgun (WGS) entry which is preliminary data.</text>
</comment>
<feature type="domain" description="Acyl-CoA oxidase/dehydrogenase middle" evidence="8">
    <location>
        <begin position="128"/>
        <end position="220"/>
    </location>
</feature>
<accession>A0A839RJT7</accession>
<dbReference type="InterPro" id="IPR009100">
    <property type="entry name" value="AcylCoA_DH/oxidase_NM_dom_sf"/>
</dbReference>
<organism evidence="10 11">
    <name type="scientific">Hoyosella altamirensis</name>
    <dbReference type="NCBI Taxonomy" id="616997"/>
    <lineage>
        <taxon>Bacteria</taxon>
        <taxon>Bacillati</taxon>
        <taxon>Actinomycetota</taxon>
        <taxon>Actinomycetes</taxon>
        <taxon>Mycobacteriales</taxon>
        <taxon>Hoyosellaceae</taxon>
        <taxon>Hoyosella</taxon>
    </lineage>
</organism>
<dbReference type="Pfam" id="PF02770">
    <property type="entry name" value="Acyl-CoA_dh_M"/>
    <property type="match status" value="1"/>
</dbReference>
<dbReference type="PANTHER" id="PTHR43884:SF20">
    <property type="entry name" value="ACYL-COA DEHYDROGENASE FADE28"/>
    <property type="match status" value="1"/>
</dbReference>
<evidence type="ECO:0000256" key="1">
    <source>
        <dbReference type="ARBA" id="ARBA00001974"/>
    </source>
</evidence>
<evidence type="ECO:0000259" key="7">
    <source>
        <dbReference type="Pfam" id="PF00441"/>
    </source>
</evidence>
<evidence type="ECO:0000256" key="4">
    <source>
        <dbReference type="ARBA" id="ARBA00022827"/>
    </source>
</evidence>
<dbReference type="OrthoDB" id="3205875at2"/>
<name>A0A839RJT7_9ACTN</name>
<dbReference type="RefSeq" id="WP_064440915.1">
    <property type="nucleotide sequence ID" value="NZ_BDDI01000010.1"/>
</dbReference>
<dbReference type="GO" id="GO:0050660">
    <property type="term" value="F:flavin adenine dinucleotide binding"/>
    <property type="evidence" value="ECO:0007669"/>
    <property type="project" value="InterPro"/>
</dbReference>
<dbReference type="Gene3D" id="1.20.140.10">
    <property type="entry name" value="Butyryl-CoA Dehydrogenase, subunit A, domain 3"/>
    <property type="match status" value="1"/>
</dbReference>
<dbReference type="Pfam" id="PF02771">
    <property type="entry name" value="Acyl-CoA_dh_N"/>
    <property type="match status" value="1"/>
</dbReference>
<evidence type="ECO:0000256" key="3">
    <source>
        <dbReference type="ARBA" id="ARBA00022630"/>
    </source>
</evidence>
<dbReference type="FunFam" id="1.20.140.10:FF:000001">
    <property type="entry name" value="Acyl-CoA dehydrogenase"/>
    <property type="match status" value="1"/>
</dbReference>
<keyword evidence="3 6" id="KW-0285">Flavoprotein</keyword>
<gene>
    <name evidence="10" type="ORF">FHU29_001101</name>
</gene>
<reference evidence="10 11" key="1">
    <citation type="submission" date="2020-08" db="EMBL/GenBank/DDBJ databases">
        <title>Sequencing the genomes of 1000 actinobacteria strains.</title>
        <authorList>
            <person name="Klenk H.-P."/>
        </authorList>
    </citation>
    <scope>NUCLEOTIDE SEQUENCE [LARGE SCALE GENOMIC DNA]</scope>
    <source>
        <strain evidence="10 11">DSM 45258</strain>
    </source>
</reference>
<evidence type="ECO:0000256" key="6">
    <source>
        <dbReference type="RuleBase" id="RU362125"/>
    </source>
</evidence>
<protein>
    <submittedName>
        <fullName evidence="10">Alkylation response protein AidB-like acyl-CoA dehydrogenase</fullName>
    </submittedName>
</protein>
<dbReference type="AlphaFoldDB" id="A0A839RJT7"/>
<dbReference type="InterPro" id="IPR037069">
    <property type="entry name" value="AcylCoA_DH/ox_N_sf"/>
</dbReference>
<dbReference type="Proteomes" id="UP000567922">
    <property type="component" value="Unassembled WGS sequence"/>
</dbReference>
<dbReference type="SUPFAM" id="SSF47203">
    <property type="entry name" value="Acyl-CoA dehydrogenase C-terminal domain-like"/>
    <property type="match status" value="1"/>
</dbReference>
<dbReference type="InterPro" id="IPR036250">
    <property type="entry name" value="AcylCo_DH-like_C"/>
</dbReference>
<dbReference type="SUPFAM" id="SSF56645">
    <property type="entry name" value="Acyl-CoA dehydrogenase NM domain-like"/>
    <property type="match status" value="1"/>
</dbReference>
<keyword evidence="5 6" id="KW-0560">Oxidoreductase</keyword>
<dbReference type="GO" id="GO:0003995">
    <property type="term" value="F:acyl-CoA dehydrogenase activity"/>
    <property type="evidence" value="ECO:0007669"/>
    <property type="project" value="TreeGrafter"/>
</dbReference>
<dbReference type="PANTHER" id="PTHR43884">
    <property type="entry name" value="ACYL-COA DEHYDROGENASE"/>
    <property type="match status" value="1"/>
</dbReference>
<sequence>MSSSLDLGFTAEQRDFAQAVADFCRRECGTREQRDALTHHGQHNHNQALYEKMAELGWIGVMVPEEYGGAAGSMVDTCILLEEASRGMAPIGGIGPTFITGAAYAKFGTEAQKQEVLGGIVRGASESISMSEPEAGSDVANLSCRAEKTSDGWLINGQKTWCSNAHFAENILLVARTSRTGAKHEGLTMFHVPAGVDGLKISGIDTMGGKEVNDLYFTDCLLPEDAVIGEVDNGWMQLMTGLNIERLILAAMMLGVAERAFADTLKFVTERKQFGRPVGTFQALRHRLADLATEIECSRLLVYSVARLVDENPTKLFPREASMAKLKLTETAKKVALEGMQMMGGYGYATEFDMEQHVRTTLVSSIYGGTNEIQRDIIGKSYGL</sequence>
<keyword evidence="11" id="KW-1185">Reference proteome</keyword>